<dbReference type="InterPro" id="IPR021514">
    <property type="entry name" value="DUF3176"/>
</dbReference>
<keyword evidence="2" id="KW-0812">Transmembrane</keyword>
<feature type="region of interest" description="Disordered" evidence="1">
    <location>
        <begin position="196"/>
        <end position="216"/>
    </location>
</feature>
<feature type="compositionally biased region" description="Acidic residues" evidence="1">
    <location>
        <begin position="37"/>
        <end position="49"/>
    </location>
</feature>
<feature type="region of interest" description="Disordered" evidence="1">
    <location>
        <begin position="1"/>
        <end position="174"/>
    </location>
</feature>
<gene>
    <name evidence="3" type="ORF">DNG_04778</name>
</gene>
<reference evidence="3" key="1">
    <citation type="submission" date="2018-03" db="EMBL/GenBank/DDBJ databases">
        <authorList>
            <person name="Guldener U."/>
        </authorList>
    </citation>
    <scope>NUCLEOTIDE SEQUENCE</scope>
</reference>
<keyword evidence="2" id="KW-0472">Membrane</keyword>
<organism evidence="3 4">
    <name type="scientific">Cephalotrichum gorgonifer</name>
    <dbReference type="NCBI Taxonomy" id="2041049"/>
    <lineage>
        <taxon>Eukaryota</taxon>
        <taxon>Fungi</taxon>
        <taxon>Dikarya</taxon>
        <taxon>Ascomycota</taxon>
        <taxon>Pezizomycotina</taxon>
        <taxon>Sordariomycetes</taxon>
        <taxon>Hypocreomycetidae</taxon>
        <taxon>Microascales</taxon>
        <taxon>Microascaceae</taxon>
        <taxon>Cephalotrichum</taxon>
    </lineage>
</organism>
<feature type="transmembrane region" description="Helical" evidence="2">
    <location>
        <begin position="715"/>
        <end position="739"/>
    </location>
</feature>
<comment type="caution">
    <text evidence="3">The sequence shown here is derived from an EMBL/GenBank/DDBJ whole genome shotgun (WGS) entry which is preliminary data.</text>
</comment>
<feature type="region of interest" description="Disordered" evidence="1">
    <location>
        <begin position="436"/>
        <end position="461"/>
    </location>
</feature>
<evidence type="ECO:0000256" key="1">
    <source>
        <dbReference type="SAM" id="MobiDB-lite"/>
    </source>
</evidence>
<feature type="compositionally biased region" description="Polar residues" evidence="1">
    <location>
        <begin position="127"/>
        <end position="136"/>
    </location>
</feature>
<evidence type="ECO:0000256" key="2">
    <source>
        <dbReference type="SAM" id="Phobius"/>
    </source>
</evidence>
<evidence type="ECO:0000313" key="4">
    <source>
        <dbReference type="Proteomes" id="UP001187682"/>
    </source>
</evidence>
<dbReference type="AlphaFoldDB" id="A0AAE8MX99"/>
<feature type="compositionally biased region" description="Polar residues" evidence="1">
    <location>
        <begin position="59"/>
        <end position="88"/>
    </location>
</feature>
<feature type="compositionally biased region" description="Polar residues" evidence="1">
    <location>
        <begin position="445"/>
        <end position="461"/>
    </location>
</feature>
<protein>
    <submittedName>
        <fullName evidence="3">Uncharacterized protein</fullName>
    </submittedName>
</protein>
<keyword evidence="2" id="KW-1133">Transmembrane helix</keyword>
<accession>A0AAE8MX99</accession>
<dbReference type="PANTHER" id="PTHR35394:SF5">
    <property type="entry name" value="DUF3176 DOMAIN-CONTAINING PROTEIN"/>
    <property type="match status" value="1"/>
</dbReference>
<name>A0AAE8MX99_9PEZI</name>
<evidence type="ECO:0000313" key="3">
    <source>
        <dbReference type="EMBL" id="SPO02105.1"/>
    </source>
</evidence>
<dbReference type="Pfam" id="PF11374">
    <property type="entry name" value="DUF3176"/>
    <property type="match status" value="1"/>
</dbReference>
<proteinExistence type="predicted"/>
<feature type="compositionally biased region" description="Basic and acidic residues" evidence="1">
    <location>
        <begin position="11"/>
        <end position="25"/>
    </location>
</feature>
<feature type="transmembrane region" description="Helical" evidence="2">
    <location>
        <begin position="267"/>
        <end position="287"/>
    </location>
</feature>
<dbReference type="Proteomes" id="UP001187682">
    <property type="component" value="Unassembled WGS sequence"/>
</dbReference>
<dbReference type="PANTHER" id="PTHR35394">
    <property type="entry name" value="DUF3176 DOMAIN-CONTAINING PROTEIN"/>
    <property type="match status" value="1"/>
</dbReference>
<feature type="transmembrane region" description="Helical" evidence="2">
    <location>
        <begin position="235"/>
        <end position="255"/>
    </location>
</feature>
<sequence length="810" mass="86284">MAPEASPGESRSMEKDKKEVDEAPKDGPATAGISDPDPTDNEEEDEDEEVYIREAISITPITPLSRTGTPIPFSRSSDGRQTPLSQGRVSPEDRAQTPHSMTTATPPPPLSTRSFGKISEDGRKTPSDWTPSTPKTPIQGVSHISSQDSIRRKPVPAPSQDNLRDRTTSESGRLSALRNPLEKTTYTILPEQLMEKAPSTPDSTPRTHISLPGRAKETGSKADYKKLARLWWAEAVWLSVCLLSVIIIFAVLSAYDNRPVSTLPLNLNALLAFFTTVATVSFLIPTVECVSQWKWNYFRADARSLSDFQLFDSATRSPIGAAALLVKLRHTHVAGVGAAVILLSLLVPAVSQVAVGHKEDVVSAGNLVASLSATRILEADSDIEGLGAAIREGVVGKVDLEFPILCPTGQCDFESFEGLGICARVNDITDRLTVTAGASKGSGGNSTSTDGKVRSTRSSSHNVTLPREANCQLTTNQPLNVLTCKTDGSKTLSFDGDAKGTAIYSMPIIYSDAKGSGNSTEVEFEALEVLFHLCQGTYSASVRDARAEFKTVSTSAVVASDSADREVGVNCDVPTPSGSKGAVDCSSSDDIPSNAFMKFDNAEDKEDAVEVSAHFGALEKIALAIGAGTSGLWMRESEDGEASVVGTADVESISKVIYDGAKEERKNRVTRMAENIATSLTNVISAKQATSDTGPAIVSIPGTALLPQTLIRINYAALVLLLLLFIASLAFLIVTAILTDRDAGAEVLKSSALATLFALEEECRGVAGGIESVESMGRKARVMHVRLRDEAIVLAGEGVEARTEDRKEEV</sequence>
<keyword evidence="4" id="KW-1185">Reference proteome</keyword>
<dbReference type="EMBL" id="ONZQ02000006">
    <property type="protein sequence ID" value="SPO02105.1"/>
    <property type="molecule type" value="Genomic_DNA"/>
</dbReference>
<feature type="transmembrane region" description="Helical" evidence="2">
    <location>
        <begin position="333"/>
        <end position="355"/>
    </location>
</feature>